<feature type="compositionally biased region" description="Polar residues" evidence="1">
    <location>
        <begin position="7"/>
        <end position="22"/>
    </location>
</feature>
<dbReference type="GO" id="GO:0007163">
    <property type="term" value="P:establishment or maintenance of cell polarity"/>
    <property type="evidence" value="ECO:0007669"/>
    <property type="project" value="TreeGrafter"/>
</dbReference>
<feature type="compositionally biased region" description="Basic and acidic residues" evidence="1">
    <location>
        <begin position="670"/>
        <end position="680"/>
    </location>
</feature>
<feature type="region of interest" description="Disordered" evidence="1">
    <location>
        <begin position="194"/>
        <end position="966"/>
    </location>
</feature>
<evidence type="ECO:0000313" key="3">
    <source>
        <dbReference type="EnsemblMetazoa" id="XP_038063852.1"/>
    </source>
</evidence>
<evidence type="ECO:0000259" key="2">
    <source>
        <dbReference type="PROSITE" id="PS50106"/>
    </source>
</evidence>
<evidence type="ECO:0000313" key="4">
    <source>
        <dbReference type="Proteomes" id="UP000887568"/>
    </source>
</evidence>
<proteinExistence type="predicted"/>
<dbReference type="GO" id="GO:0005938">
    <property type="term" value="C:cell cortex"/>
    <property type="evidence" value="ECO:0007669"/>
    <property type="project" value="TreeGrafter"/>
</dbReference>
<feature type="compositionally biased region" description="Basic and acidic residues" evidence="1">
    <location>
        <begin position="890"/>
        <end position="906"/>
    </location>
</feature>
<feature type="region of interest" description="Disordered" evidence="1">
    <location>
        <begin position="1"/>
        <end position="22"/>
    </location>
</feature>
<dbReference type="AlphaFoldDB" id="A0A914AJF3"/>
<feature type="compositionally biased region" description="Polar residues" evidence="1">
    <location>
        <begin position="163"/>
        <end position="173"/>
    </location>
</feature>
<sequence length="1074" mass="118408">MEFMQYRSESTFQGSPVTTQSGVNEDQVDVSVEDLVLSMRQDLLVTNVIDQAGSNGVSVHRQPGAVSLRINGVGLRGVENELRNIENVNGPVTLTEGHDGKQPYQQVGMVGRPPSAGGVPVPRNISPSYSQKMSDDTECNLNQMHCQQLQNASASKMPGTATHHANPNMSNGFVRQNKAQPQLASQFYQQLRMSWGPSSQNSASPAPGNEHNQPAHSSEAPIHNGAPQFEPDISPRMLPKPPQEPRRGSRTRSSLRRAANLLLNRSRQSLSDGETARQPTPPSTPRDETEHKKENKSQTIRERLQKNKSRMGDLLRSPNLSRVRRPSQGNISTDGSMSPPDTKTDYRKYASAENLQGIEYRSSTENLNARQTGKSAKQSSSRSVDAFSSRSEDTDEQDCMRGPSTGYKLRRHASGPIYQTSSETRNIHRGYHTADSDTDSGVGRANTKSAQAQSRKESNKAVPSTRDTLRMLSKKRDVTGTSGRHMGKSVSGPLRADHNIQPVSGAVNTDYGLNHHDERSPADKPGVWSEQGARPKRSNSVESIETEEVRHEIFPDTPIRTDRSPQDGREEQEHQRTTSSVKSDGRRSKRDTRPPSPSRSRPPSPQQSRPSSSSRSRPPSPSRSVHFEDSNSPRGKESERRPRSGSHSRTQPNPDQGNHQALATTAQDEVQSRGRGHIEDAYSSIDDSSSVDFNQNSRIITDENPYEEIQIPDRAYSKKREKASRTPVTDDWNDMDSVDGLYAKVEKKRQEGKKERSTNRRKENSNAKNPNSTSGPGDKALQATGQGEPIYAQVDKSKKKPPSGDKNTSRHRSQSDASSQNPCVTSDFDDSISRVGNDSSDGSTFKRNFEHYSDLSGSRLSVTSRASISEKVQSVGKATKKKLTSMRRALSLDRIDTSTKENDTQPKLKRSPSLRSLTGLFSKKDKKQESADSPGKLNKRRSASLSGLHVRPQRTSEGTDVTSPSHMRKVGKLLNINSDGSQIVELIKPPSGPFGFYIARGTSNFGSGVFVTRLGDGHPAKILAGLLAVGDEILDINGVDVRNRPIDDVYDMMMDNDKLILRLVPIATRSMWTD</sequence>
<feature type="compositionally biased region" description="Polar residues" evidence="1">
    <location>
        <begin position="855"/>
        <end position="872"/>
    </location>
</feature>
<dbReference type="SUPFAM" id="SSF50156">
    <property type="entry name" value="PDZ domain-like"/>
    <property type="match status" value="1"/>
</dbReference>
<feature type="compositionally biased region" description="Basic and acidic residues" evidence="1">
    <location>
        <begin position="547"/>
        <end position="576"/>
    </location>
</feature>
<accession>A0A914AJF3</accession>
<feature type="compositionally biased region" description="Polar residues" evidence="1">
    <location>
        <begin position="815"/>
        <end position="824"/>
    </location>
</feature>
<dbReference type="OrthoDB" id="10058001at2759"/>
<organism evidence="3 4">
    <name type="scientific">Patiria miniata</name>
    <name type="common">Bat star</name>
    <name type="synonym">Asterina miniata</name>
    <dbReference type="NCBI Taxonomy" id="46514"/>
    <lineage>
        <taxon>Eukaryota</taxon>
        <taxon>Metazoa</taxon>
        <taxon>Echinodermata</taxon>
        <taxon>Eleutherozoa</taxon>
        <taxon>Asterozoa</taxon>
        <taxon>Asteroidea</taxon>
        <taxon>Valvatacea</taxon>
        <taxon>Valvatida</taxon>
        <taxon>Asterinidae</taxon>
        <taxon>Patiria</taxon>
    </lineage>
</organism>
<feature type="compositionally biased region" description="Polar residues" evidence="1">
    <location>
        <begin position="645"/>
        <end position="669"/>
    </location>
</feature>
<name>A0A914AJF3_PATMI</name>
<feature type="compositionally biased region" description="Basic and acidic residues" evidence="1">
    <location>
        <begin position="513"/>
        <end position="522"/>
    </location>
</feature>
<keyword evidence="4" id="KW-1185">Reference proteome</keyword>
<dbReference type="Proteomes" id="UP000887568">
    <property type="component" value="Unplaced"/>
</dbReference>
<feature type="region of interest" description="Disordered" evidence="1">
    <location>
        <begin position="151"/>
        <end position="173"/>
    </location>
</feature>
<dbReference type="Pfam" id="PF00595">
    <property type="entry name" value="PDZ"/>
    <property type="match status" value="1"/>
</dbReference>
<dbReference type="OMA" id="HRGYHTA"/>
<feature type="compositionally biased region" description="Low complexity" evidence="1">
    <location>
        <begin position="606"/>
        <end position="617"/>
    </location>
</feature>
<dbReference type="PANTHER" id="PTHR14102">
    <property type="entry name" value="PAR-6-RELATED"/>
    <property type="match status" value="1"/>
</dbReference>
<feature type="compositionally biased region" description="Polar residues" evidence="1">
    <location>
        <begin position="834"/>
        <end position="846"/>
    </location>
</feature>
<feature type="compositionally biased region" description="Basic and acidic residues" evidence="1">
    <location>
        <begin position="625"/>
        <end position="642"/>
    </location>
</feature>
<dbReference type="PROSITE" id="PS50106">
    <property type="entry name" value="PDZ"/>
    <property type="match status" value="1"/>
</dbReference>
<dbReference type="SMART" id="SM00228">
    <property type="entry name" value="PDZ"/>
    <property type="match status" value="1"/>
</dbReference>
<dbReference type="GeneID" id="119734424"/>
<feature type="compositionally biased region" description="Polar residues" evidence="1">
    <location>
        <begin position="953"/>
        <end position="965"/>
    </location>
</feature>
<evidence type="ECO:0000256" key="1">
    <source>
        <dbReference type="SAM" id="MobiDB-lite"/>
    </source>
</evidence>
<dbReference type="RefSeq" id="XP_038063852.1">
    <property type="nucleotide sequence ID" value="XM_038207924.1"/>
</dbReference>
<feature type="compositionally biased region" description="Basic and acidic residues" evidence="1">
    <location>
        <begin position="744"/>
        <end position="765"/>
    </location>
</feature>
<dbReference type="CDD" id="cd06718">
    <property type="entry name" value="PDZ_Par6-like"/>
    <property type="match status" value="1"/>
</dbReference>
<dbReference type="GO" id="GO:0005634">
    <property type="term" value="C:nucleus"/>
    <property type="evidence" value="ECO:0007669"/>
    <property type="project" value="TreeGrafter"/>
</dbReference>
<feature type="compositionally biased region" description="Low complexity" evidence="1">
    <location>
        <begin position="379"/>
        <end position="389"/>
    </location>
</feature>
<feature type="compositionally biased region" description="Polar residues" evidence="1">
    <location>
        <begin position="327"/>
        <end position="341"/>
    </location>
</feature>
<feature type="domain" description="PDZ" evidence="2">
    <location>
        <begin position="983"/>
        <end position="1053"/>
    </location>
</feature>
<dbReference type="InterPro" id="IPR036034">
    <property type="entry name" value="PDZ_sf"/>
</dbReference>
<dbReference type="GO" id="GO:0007098">
    <property type="term" value="P:centrosome cycle"/>
    <property type="evidence" value="ECO:0007669"/>
    <property type="project" value="TreeGrafter"/>
</dbReference>
<dbReference type="InterPro" id="IPR001478">
    <property type="entry name" value="PDZ"/>
</dbReference>
<dbReference type="Gene3D" id="2.30.42.10">
    <property type="match status" value="1"/>
</dbReference>
<feature type="compositionally biased region" description="Pro residues" evidence="1">
    <location>
        <begin position="594"/>
        <end position="605"/>
    </location>
</feature>
<dbReference type="InterPro" id="IPR051741">
    <property type="entry name" value="PAR6_homolog"/>
</dbReference>
<dbReference type="EnsemblMetazoa" id="XM_038207924.1">
    <property type="protein sequence ID" value="XP_038063852.1"/>
    <property type="gene ID" value="LOC119734424"/>
</dbReference>
<dbReference type="PANTHER" id="PTHR14102:SF12">
    <property type="entry name" value="CDNA SEQUENCE BC034090"/>
    <property type="match status" value="1"/>
</dbReference>
<feature type="compositionally biased region" description="Polar residues" evidence="1">
    <location>
        <begin position="194"/>
        <end position="216"/>
    </location>
</feature>
<dbReference type="GO" id="GO:0060341">
    <property type="term" value="P:regulation of cellular localization"/>
    <property type="evidence" value="ECO:0007669"/>
    <property type="project" value="TreeGrafter"/>
</dbReference>
<feature type="compositionally biased region" description="Polar residues" evidence="1">
    <location>
        <begin position="685"/>
        <end position="699"/>
    </location>
</feature>
<feature type="compositionally biased region" description="Basic and acidic residues" evidence="1">
    <location>
        <begin position="285"/>
        <end position="313"/>
    </location>
</feature>
<dbReference type="GO" id="GO:0016324">
    <property type="term" value="C:apical plasma membrane"/>
    <property type="evidence" value="ECO:0007669"/>
    <property type="project" value="TreeGrafter"/>
</dbReference>
<reference evidence="3" key="1">
    <citation type="submission" date="2022-11" db="UniProtKB">
        <authorList>
            <consortium name="EnsemblMetazoa"/>
        </authorList>
    </citation>
    <scope>IDENTIFICATION</scope>
</reference>
<feature type="compositionally biased region" description="Low complexity" evidence="1">
    <location>
        <begin position="256"/>
        <end position="271"/>
    </location>
</feature>
<protein>
    <recommendedName>
        <fullName evidence="2">PDZ domain-containing protein</fullName>
    </recommendedName>
</protein>
<feature type="compositionally biased region" description="Polar residues" evidence="1">
    <location>
        <begin position="361"/>
        <end position="378"/>
    </location>
</feature>
<feature type="compositionally biased region" description="Polar residues" evidence="1">
    <location>
        <begin position="766"/>
        <end position="775"/>
    </location>
</feature>